<evidence type="ECO:0000256" key="1">
    <source>
        <dbReference type="SAM" id="SignalP"/>
    </source>
</evidence>
<feature type="chain" id="PRO_5046727922" description="PepSY domain-containing protein" evidence="1">
    <location>
        <begin position="21"/>
        <end position="96"/>
    </location>
</feature>
<gene>
    <name evidence="2" type="ORF">GCM10022280_09970</name>
</gene>
<evidence type="ECO:0000313" key="2">
    <source>
        <dbReference type="EMBL" id="GAA4013656.1"/>
    </source>
</evidence>
<reference evidence="3" key="1">
    <citation type="journal article" date="2019" name="Int. J. Syst. Evol. Microbiol.">
        <title>The Global Catalogue of Microorganisms (GCM) 10K type strain sequencing project: providing services to taxonomists for standard genome sequencing and annotation.</title>
        <authorList>
            <consortium name="The Broad Institute Genomics Platform"/>
            <consortium name="The Broad Institute Genome Sequencing Center for Infectious Disease"/>
            <person name="Wu L."/>
            <person name="Ma J."/>
        </authorList>
    </citation>
    <scope>NUCLEOTIDE SEQUENCE [LARGE SCALE GENOMIC DNA]</scope>
    <source>
        <strain evidence="3">JCM 17563</strain>
    </source>
</reference>
<name>A0ABP7SMR7_9SPHN</name>
<evidence type="ECO:0000313" key="3">
    <source>
        <dbReference type="Proteomes" id="UP001500235"/>
    </source>
</evidence>
<feature type="signal peptide" evidence="1">
    <location>
        <begin position="1"/>
        <end position="20"/>
    </location>
</feature>
<dbReference type="EMBL" id="BAABBQ010000001">
    <property type="protein sequence ID" value="GAA4013656.1"/>
    <property type="molecule type" value="Genomic_DNA"/>
</dbReference>
<dbReference type="RefSeq" id="WP_344706272.1">
    <property type="nucleotide sequence ID" value="NZ_BAABBQ010000001.1"/>
</dbReference>
<sequence length="96" mass="10671">MRSLFTLFLAALAVTTPAAALERPRDQDRAFEATRKGRSMPLPMIERRVLPRMGGADYLGPEFNGSTYRLKFMRGGRVIWIDVDAASGRIVGRSGE</sequence>
<keyword evidence="3" id="KW-1185">Reference proteome</keyword>
<keyword evidence="1" id="KW-0732">Signal</keyword>
<comment type="caution">
    <text evidence="2">The sequence shown here is derived from an EMBL/GenBank/DDBJ whole genome shotgun (WGS) entry which is preliminary data.</text>
</comment>
<evidence type="ECO:0008006" key="4">
    <source>
        <dbReference type="Google" id="ProtNLM"/>
    </source>
</evidence>
<organism evidence="2 3">
    <name type="scientific">Sphingomonas swuensis</name>
    <dbReference type="NCBI Taxonomy" id="977800"/>
    <lineage>
        <taxon>Bacteria</taxon>
        <taxon>Pseudomonadati</taxon>
        <taxon>Pseudomonadota</taxon>
        <taxon>Alphaproteobacteria</taxon>
        <taxon>Sphingomonadales</taxon>
        <taxon>Sphingomonadaceae</taxon>
        <taxon>Sphingomonas</taxon>
    </lineage>
</organism>
<protein>
    <recommendedName>
        <fullName evidence="4">PepSY domain-containing protein</fullName>
    </recommendedName>
</protein>
<proteinExistence type="predicted"/>
<dbReference type="Proteomes" id="UP001500235">
    <property type="component" value="Unassembled WGS sequence"/>
</dbReference>
<accession>A0ABP7SMR7</accession>